<keyword evidence="1" id="KW-0489">Methyltransferase</keyword>
<dbReference type="EMBL" id="UAWL01000006">
    <property type="protein sequence ID" value="SQB98550.1"/>
    <property type="molecule type" value="Genomic_DNA"/>
</dbReference>
<evidence type="ECO:0000313" key="2">
    <source>
        <dbReference type="Proteomes" id="UP000250166"/>
    </source>
</evidence>
<dbReference type="Proteomes" id="UP000250166">
    <property type="component" value="Unassembled WGS sequence"/>
</dbReference>
<name>A0A2X3DJU9_9HELI</name>
<protein>
    <submittedName>
        <fullName evidence="1">Putative modification methylase</fullName>
        <ecNumber evidence="1">2.1.1.37</ecNumber>
    </submittedName>
</protein>
<accession>A0A2X3DJU9</accession>
<proteinExistence type="predicted"/>
<dbReference type="AlphaFoldDB" id="A0A2X3DJU9"/>
<reference evidence="1 2" key="1">
    <citation type="submission" date="2018-06" db="EMBL/GenBank/DDBJ databases">
        <authorList>
            <consortium name="Pathogen Informatics"/>
            <person name="Doyle S."/>
        </authorList>
    </citation>
    <scope>NUCLEOTIDE SEQUENCE [LARGE SCALE GENOMIC DNA]</scope>
    <source>
        <strain evidence="1 2">NCTC13102</strain>
    </source>
</reference>
<dbReference type="GO" id="GO:0032259">
    <property type="term" value="P:methylation"/>
    <property type="evidence" value="ECO:0007669"/>
    <property type="project" value="UniProtKB-KW"/>
</dbReference>
<sequence>MGLGTSVKVADKLGRIGIGIERDISLKESVYKFLGKKNLGEYEL</sequence>
<gene>
    <name evidence="1" type="primary">bslI</name>
    <name evidence="1" type="ORF">NCTC13102_01013</name>
</gene>
<organism evidence="1 2">
    <name type="scientific">Helicobacter fennelliae</name>
    <dbReference type="NCBI Taxonomy" id="215"/>
    <lineage>
        <taxon>Bacteria</taxon>
        <taxon>Pseudomonadati</taxon>
        <taxon>Campylobacterota</taxon>
        <taxon>Epsilonproteobacteria</taxon>
        <taxon>Campylobacterales</taxon>
        <taxon>Helicobacteraceae</taxon>
        <taxon>Helicobacter</taxon>
    </lineage>
</organism>
<dbReference type="EC" id="2.1.1.37" evidence="1"/>
<dbReference type="GO" id="GO:0003886">
    <property type="term" value="F:DNA (cytosine-5-)-methyltransferase activity"/>
    <property type="evidence" value="ECO:0007669"/>
    <property type="project" value="UniProtKB-EC"/>
</dbReference>
<evidence type="ECO:0000313" key="1">
    <source>
        <dbReference type="EMBL" id="SQB98550.1"/>
    </source>
</evidence>
<keyword evidence="1" id="KW-0808">Transferase</keyword>